<gene>
    <name evidence="3" type="ORF">DFR31_0986</name>
</gene>
<dbReference type="AlphaFoldDB" id="A0A498C5X8"/>
<comment type="caution">
    <text evidence="3">The sequence shown here is derived from an EMBL/GenBank/DDBJ whole genome shotgun (WGS) entry which is preliminary data.</text>
</comment>
<organism evidence="3 4">
    <name type="scientific">Alkalispirillum mobile</name>
    <dbReference type="NCBI Taxonomy" id="85925"/>
    <lineage>
        <taxon>Bacteria</taxon>
        <taxon>Pseudomonadati</taxon>
        <taxon>Pseudomonadota</taxon>
        <taxon>Gammaproteobacteria</taxon>
        <taxon>Chromatiales</taxon>
        <taxon>Ectothiorhodospiraceae</taxon>
        <taxon>Alkalispirillum</taxon>
    </lineage>
</organism>
<evidence type="ECO:0000313" key="4">
    <source>
        <dbReference type="Proteomes" id="UP000275461"/>
    </source>
</evidence>
<dbReference type="RefSeq" id="WP_121441512.1">
    <property type="nucleotide sequence ID" value="NZ_RCDA01000001.1"/>
</dbReference>
<dbReference type="Proteomes" id="UP000275461">
    <property type="component" value="Unassembled WGS sequence"/>
</dbReference>
<dbReference type="EMBL" id="RCDA01000001">
    <property type="protein sequence ID" value="RLK51072.1"/>
    <property type="molecule type" value="Genomic_DNA"/>
</dbReference>
<protein>
    <submittedName>
        <fullName evidence="3">Uncharacterized protein DUF4168</fullName>
    </submittedName>
</protein>
<evidence type="ECO:0000259" key="2">
    <source>
        <dbReference type="Pfam" id="PF13767"/>
    </source>
</evidence>
<dbReference type="Pfam" id="PF13767">
    <property type="entry name" value="DUF4168"/>
    <property type="match status" value="1"/>
</dbReference>
<feature type="domain" description="DUF4168" evidence="2">
    <location>
        <begin position="51"/>
        <end position="124"/>
    </location>
</feature>
<keyword evidence="4" id="KW-1185">Reference proteome</keyword>
<keyword evidence="1" id="KW-0732">Signal</keyword>
<accession>A0A498C5X8</accession>
<proteinExistence type="predicted"/>
<sequence length="133" mass="14583">MRVTTRHIPAFLVSLGLALAPAGVAWAANDKDLYESEVASEAELSADEVEDEQLGNFLEAAEAIQNVREDYADQIREAEGEDALALQEEAREAMTTAVEDTGLDVHTYREIGYLLQERSELMDRANAVAAERG</sequence>
<dbReference type="OrthoDB" id="6900175at2"/>
<evidence type="ECO:0000313" key="3">
    <source>
        <dbReference type="EMBL" id="RLK51072.1"/>
    </source>
</evidence>
<dbReference type="InterPro" id="IPR025433">
    <property type="entry name" value="DUF4168"/>
</dbReference>
<reference evidence="3 4" key="1">
    <citation type="submission" date="2018-10" db="EMBL/GenBank/DDBJ databases">
        <title>Genomic Encyclopedia of Type Strains, Phase IV (KMG-IV): sequencing the most valuable type-strain genomes for metagenomic binning, comparative biology and taxonomic classification.</title>
        <authorList>
            <person name="Goeker M."/>
        </authorList>
    </citation>
    <scope>NUCLEOTIDE SEQUENCE [LARGE SCALE GENOMIC DNA]</scope>
    <source>
        <strain evidence="3 4">DSM 12769</strain>
    </source>
</reference>
<feature type="chain" id="PRO_5019717376" evidence="1">
    <location>
        <begin position="28"/>
        <end position="133"/>
    </location>
</feature>
<evidence type="ECO:0000256" key="1">
    <source>
        <dbReference type="SAM" id="SignalP"/>
    </source>
</evidence>
<feature type="signal peptide" evidence="1">
    <location>
        <begin position="1"/>
        <end position="27"/>
    </location>
</feature>
<name>A0A498C5X8_9GAMM</name>